<feature type="coiled-coil region" evidence="6">
    <location>
        <begin position="308"/>
        <end position="335"/>
    </location>
</feature>
<dbReference type="InterPro" id="IPR038763">
    <property type="entry name" value="DHH_sf"/>
</dbReference>
<dbReference type="InterPro" id="IPR041122">
    <property type="entry name" value="RecJ_OB"/>
</dbReference>
<evidence type="ECO:0000259" key="8">
    <source>
        <dbReference type="Pfam" id="PF02272"/>
    </source>
</evidence>
<dbReference type="Pfam" id="PF01368">
    <property type="entry name" value="DHH"/>
    <property type="match status" value="1"/>
</dbReference>
<dbReference type="InterPro" id="IPR004610">
    <property type="entry name" value="RecJ"/>
</dbReference>
<dbReference type="STRING" id="1307763.L21SP4_00801"/>
<feature type="domain" description="DHHA1" evidence="8">
    <location>
        <begin position="347"/>
        <end position="438"/>
    </location>
</feature>
<keyword evidence="5 10" id="KW-0269">Exonuclease</keyword>
<dbReference type="AlphaFoldDB" id="A0A0G3EGY0"/>
<dbReference type="GO" id="GO:0006310">
    <property type="term" value="P:DNA recombination"/>
    <property type="evidence" value="ECO:0007669"/>
    <property type="project" value="InterPro"/>
</dbReference>
<dbReference type="Pfam" id="PF02272">
    <property type="entry name" value="DHHA1"/>
    <property type="match status" value="1"/>
</dbReference>
<protein>
    <recommendedName>
        <fullName evidence="2">Single-stranded-DNA-specific exonuclease RecJ</fullName>
    </recommendedName>
</protein>
<dbReference type="GO" id="GO:0008409">
    <property type="term" value="F:5'-3' exonuclease activity"/>
    <property type="evidence" value="ECO:0007669"/>
    <property type="project" value="InterPro"/>
</dbReference>
<name>A0A0G3EGY0_9BACT</name>
<dbReference type="Gene3D" id="3.10.310.30">
    <property type="match status" value="1"/>
</dbReference>
<keyword evidence="3" id="KW-0540">Nuclease</keyword>
<feature type="domain" description="DDH" evidence="7">
    <location>
        <begin position="73"/>
        <end position="226"/>
    </location>
</feature>
<dbReference type="InterPro" id="IPR051673">
    <property type="entry name" value="SSDNA_exonuclease_RecJ"/>
</dbReference>
<evidence type="ECO:0000256" key="6">
    <source>
        <dbReference type="SAM" id="Coils"/>
    </source>
</evidence>
<keyword evidence="11" id="KW-1185">Reference proteome</keyword>
<gene>
    <name evidence="10" type="primary">recJ</name>
    <name evidence="10" type="ORF">L21SP4_00801</name>
</gene>
<dbReference type="Proteomes" id="UP000035268">
    <property type="component" value="Chromosome"/>
</dbReference>
<dbReference type="InterPro" id="IPR001667">
    <property type="entry name" value="DDH_dom"/>
</dbReference>
<dbReference type="EMBL" id="CP010904">
    <property type="protein sequence ID" value="AKJ64065.1"/>
    <property type="molecule type" value="Genomic_DNA"/>
</dbReference>
<keyword evidence="4 10" id="KW-0378">Hydrolase</keyword>
<dbReference type="Gene3D" id="3.90.1640.30">
    <property type="match status" value="1"/>
</dbReference>
<evidence type="ECO:0000313" key="11">
    <source>
        <dbReference type="Proteomes" id="UP000035268"/>
    </source>
</evidence>
<dbReference type="NCBIfam" id="TIGR00644">
    <property type="entry name" value="recJ"/>
    <property type="match status" value="1"/>
</dbReference>
<evidence type="ECO:0000256" key="4">
    <source>
        <dbReference type="ARBA" id="ARBA00022801"/>
    </source>
</evidence>
<evidence type="ECO:0000313" key="10">
    <source>
        <dbReference type="EMBL" id="AKJ64065.1"/>
    </source>
</evidence>
<proteinExistence type="inferred from homology"/>
<dbReference type="GO" id="GO:0006281">
    <property type="term" value="P:DNA repair"/>
    <property type="evidence" value="ECO:0007669"/>
    <property type="project" value="InterPro"/>
</dbReference>
<dbReference type="PANTHER" id="PTHR30255">
    <property type="entry name" value="SINGLE-STRANDED-DNA-SPECIFIC EXONUCLEASE RECJ"/>
    <property type="match status" value="1"/>
</dbReference>
<evidence type="ECO:0000256" key="3">
    <source>
        <dbReference type="ARBA" id="ARBA00022722"/>
    </source>
</evidence>
<reference evidence="10 11" key="2">
    <citation type="journal article" date="2016" name="ISME J.">
        <title>Characterization of the first cultured representative of Verrucomicrobia subdivision 5 indicates the proposal of a novel phylum.</title>
        <authorList>
            <person name="Spring S."/>
            <person name="Bunk B."/>
            <person name="Sproer C."/>
            <person name="Schumann P."/>
            <person name="Rohde M."/>
            <person name="Tindall B.J."/>
            <person name="Klenk H.P."/>
        </authorList>
    </citation>
    <scope>NUCLEOTIDE SEQUENCE [LARGE SCALE GENOMIC DNA]</scope>
    <source>
        <strain evidence="10 11">L21-Fru-AB</strain>
    </source>
</reference>
<evidence type="ECO:0000259" key="7">
    <source>
        <dbReference type="Pfam" id="PF01368"/>
    </source>
</evidence>
<dbReference type="PANTHER" id="PTHR30255:SF2">
    <property type="entry name" value="SINGLE-STRANDED-DNA-SPECIFIC EXONUCLEASE RECJ"/>
    <property type="match status" value="1"/>
</dbReference>
<dbReference type="KEGG" id="vbl:L21SP4_00801"/>
<keyword evidence="6" id="KW-0175">Coiled coil</keyword>
<dbReference type="PATRIC" id="fig|1609981.3.peg.834"/>
<dbReference type="GO" id="GO:0003676">
    <property type="term" value="F:nucleic acid binding"/>
    <property type="evidence" value="ECO:0007669"/>
    <property type="project" value="InterPro"/>
</dbReference>
<comment type="similarity">
    <text evidence="1">Belongs to the RecJ family.</text>
</comment>
<dbReference type="InterPro" id="IPR003156">
    <property type="entry name" value="DHHA1_dom"/>
</dbReference>
<dbReference type="Pfam" id="PF17768">
    <property type="entry name" value="RecJ_OB"/>
    <property type="match status" value="1"/>
</dbReference>
<sequence length="572" mass="62233">MRDPDPEAARRVAQACGIPEPLGAVLAQRGCGEPEWAQSFLHPRLRDLADPFAYEGMHSAVERIERALRSGEKVAVFGDYDVDGLTATALLVRVLRRLGGRVEPFVPHRIEEGYGLTAEALDRCLAEHAPGLIVTVDCGTNAVDAVERARAAGVDVIVTDHHEPDTRIAAAVAVVNPKHGEPDSSDAPPAGVGVAFKLCHALLKHRNGGRPEVDLRELLDYVALGTVADLVPLRGENRILVHAGLRRLARSKWAGVRALAEAADLHREREWTCYHIGFVLGPRLNAAGRVGTAARALDLLLSGDPEACAEGARELERANTERRNMERRIRERAVEQVDAAFDPDRDYAVLAAGEGWHPGVLGIVASRLCARYRRPAMVIGLDEEGVGRGSGRSIEGFDLHAALTACAGPLERFGGHALAAGVTVKAGRLEEFRAAFAEHAATCLADADLRPVLEIDREASLGDFTPEFRRALQRLAPFGEANPEPVWMIRGVRVDGEPRVVGDRHWKFRITDGRNRLNAIAFRMADREIPGGCFDIVGRLRDNTFRGRTTPQLQVCDFREGEGEGLSGRAET</sequence>
<evidence type="ECO:0000259" key="9">
    <source>
        <dbReference type="Pfam" id="PF17768"/>
    </source>
</evidence>
<dbReference type="SUPFAM" id="SSF64182">
    <property type="entry name" value="DHH phosphoesterases"/>
    <property type="match status" value="1"/>
</dbReference>
<accession>A0A0G3EGY0</accession>
<reference evidence="11" key="1">
    <citation type="submission" date="2015-02" db="EMBL/GenBank/DDBJ databases">
        <title>Description and complete genome sequence of the first cultured representative of the subdivision 5 of the Verrucomicrobia phylum.</title>
        <authorList>
            <person name="Spring S."/>
            <person name="Bunk B."/>
            <person name="Sproer C."/>
            <person name="Klenk H.-P."/>
        </authorList>
    </citation>
    <scope>NUCLEOTIDE SEQUENCE [LARGE SCALE GENOMIC DNA]</scope>
    <source>
        <strain evidence="11">L21-Fru-AB</strain>
    </source>
</reference>
<evidence type="ECO:0000256" key="1">
    <source>
        <dbReference type="ARBA" id="ARBA00005915"/>
    </source>
</evidence>
<organism evidence="10 11">
    <name type="scientific">Kiritimatiella glycovorans</name>
    <dbReference type="NCBI Taxonomy" id="1307763"/>
    <lineage>
        <taxon>Bacteria</taxon>
        <taxon>Pseudomonadati</taxon>
        <taxon>Kiritimatiellota</taxon>
        <taxon>Kiritimatiellia</taxon>
        <taxon>Kiritimatiellales</taxon>
        <taxon>Kiritimatiellaceae</taxon>
        <taxon>Kiritimatiella</taxon>
    </lineage>
</organism>
<feature type="domain" description="RecJ OB" evidence="9">
    <location>
        <begin position="455"/>
        <end position="557"/>
    </location>
</feature>
<evidence type="ECO:0000256" key="2">
    <source>
        <dbReference type="ARBA" id="ARBA00019841"/>
    </source>
</evidence>
<evidence type="ECO:0000256" key="5">
    <source>
        <dbReference type="ARBA" id="ARBA00022839"/>
    </source>
</evidence>